<dbReference type="Pfam" id="PF00702">
    <property type="entry name" value="Hydrolase"/>
    <property type="match status" value="1"/>
</dbReference>
<organism evidence="1 2">
    <name type="scientific">Rhizobium pisi</name>
    <dbReference type="NCBI Taxonomy" id="574561"/>
    <lineage>
        <taxon>Bacteria</taxon>
        <taxon>Pseudomonadati</taxon>
        <taxon>Pseudomonadota</taxon>
        <taxon>Alphaproteobacteria</taxon>
        <taxon>Hyphomicrobiales</taxon>
        <taxon>Rhizobiaceae</taxon>
        <taxon>Rhizobium/Agrobacterium group</taxon>
        <taxon>Rhizobium</taxon>
    </lineage>
</organism>
<dbReference type="PRINTS" id="PR00413">
    <property type="entry name" value="HADHALOGNASE"/>
</dbReference>
<dbReference type="GO" id="GO:0016787">
    <property type="term" value="F:hydrolase activity"/>
    <property type="evidence" value="ECO:0007669"/>
    <property type="project" value="UniProtKB-KW"/>
</dbReference>
<dbReference type="SFLD" id="SFLDS00003">
    <property type="entry name" value="Haloacid_Dehalogenase"/>
    <property type="match status" value="1"/>
</dbReference>
<dbReference type="SUPFAM" id="SSF56784">
    <property type="entry name" value="HAD-like"/>
    <property type="match status" value="1"/>
</dbReference>
<evidence type="ECO:0000313" key="1">
    <source>
        <dbReference type="EMBL" id="MBB3138933.1"/>
    </source>
</evidence>
<sequence length="218" mass="24081">MVDMTQRALVLDFGGVISKTLFETHDLSEEALGLAPGTLTWRGPFDVSTDPLWSDMQAGRISERDYWTTRARETGSLVGKEWDTLPPFLSAVRGDDPSQVIRPEALAAIATAKKAGHRLAILSNELDLFYGKEFRDRLPFLADFDLIVDATYTQILKPDPRAFDFITDGLAISAADCVFVDDQLKNIRGGQAVGMTCVHFDVTQPAESYERALTHLSA</sequence>
<name>A0A7W5G354_9HYPH</name>
<gene>
    <name evidence="1" type="ORF">FHS26_006713</name>
</gene>
<dbReference type="Proteomes" id="UP000518315">
    <property type="component" value="Unassembled WGS sequence"/>
</dbReference>
<dbReference type="InterPro" id="IPR036412">
    <property type="entry name" value="HAD-like_sf"/>
</dbReference>
<dbReference type="InterPro" id="IPR023214">
    <property type="entry name" value="HAD_sf"/>
</dbReference>
<dbReference type="InterPro" id="IPR006439">
    <property type="entry name" value="HAD-SF_hydro_IA"/>
</dbReference>
<dbReference type="Gene3D" id="3.40.50.1000">
    <property type="entry name" value="HAD superfamily/HAD-like"/>
    <property type="match status" value="1"/>
</dbReference>
<comment type="caution">
    <text evidence="1">The sequence shown here is derived from an EMBL/GenBank/DDBJ whole genome shotgun (WGS) entry which is preliminary data.</text>
</comment>
<dbReference type="AlphaFoldDB" id="A0A7W5G354"/>
<dbReference type="InterPro" id="IPR052898">
    <property type="entry name" value="ACAD10-like"/>
</dbReference>
<dbReference type="PANTHER" id="PTHR47829:SF1">
    <property type="entry name" value="HAD FAMILY PHOSPHATASE"/>
    <property type="match status" value="1"/>
</dbReference>
<dbReference type="SFLD" id="SFLDG01129">
    <property type="entry name" value="C1.5:_HAD__Beta-PGM__Phosphata"/>
    <property type="match status" value="1"/>
</dbReference>
<protein>
    <submittedName>
        <fullName evidence="1">Putative hydrolase of the HAD superfamily</fullName>
    </submittedName>
</protein>
<proteinExistence type="predicted"/>
<dbReference type="EMBL" id="JACHXH010000041">
    <property type="protein sequence ID" value="MBB3138933.1"/>
    <property type="molecule type" value="Genomic_DNA"/>
</dbReference>
<keyword evidence="1" id="KW-0378">Hydrolase</keyword>
<evidence type="ECO:0000313" key="2">
    <source>
        <dbReference type="Proteomes" id="UP000518315"/>
    </source>
</evidence>
<dbReference type="PANTHER" id="PTHR47829">
    <property type="entry name" value="HYDROLASE, PUTATIVE (AFU_ORTHOLOGUE AFUA_1G12880)-RELATED"/>
    <property type="match status" value="1"/>
</dbReference>
<keyword evidence="2" id="KW-1185">Reference proteome</keyword>
<reference evidence="1 2" key="1">
    <citation type="submission" date="2020-08" db="EMBL/GenBank/DDBJ databases">
        <title>Genomic Encyclopedia of Type Strains, Phase III (KMG-III): the genomes of soil and plant-associated and newly described type strains.</title>
        <authorList>
            <person name="Whitman W."/>
        </authorList>
    </citation>
    <scope>NUCLEOTIDE SEQUENCE [LARGE SCALE GENOMIC DNA]</scope>
    <source>
        <strain evidence="1 2">CECT 4113</strain>
    </source>
</reference>
<accession>A0A7W5G354</accession>
<dbReference type="NCBIfam" id="TIGR01509">
    <property type="entry name" value="HAD-SF-IA-v3"/>
    <property type="match status" value="1"/>
</dbReference>